<organism evidence="7 8">
    <name type="scientific">Didymodactylos carnosus</name>
    <dbReference type="NCBI Taxonomy" id="1234261"/>
    <lineage>
        <taxon>Eukaryota</taxon>
        <taxon>Metazoa</taxon>
        <taxon>Spiralia</taxon>
        <taxon>Gnathifera</taxon>
        <taxon>Rotifera</taxon>
        <taxon>Eurotatoria</taxon>
        <taxon>Bdelloidea</taxon>
        <taxon>Philodinida</taxon>
        <taxon>Philodinidae</taxon>
        <taxon>Didymodactylos</taxon>
    </lineage>
</organism>
<feature type="compositionally biased region" description="Basic and acidic residues" evidence="3">
    <location>
        <begin position="1"/>
        <end position="16"/>
    </location>
</feature>
<accession>A0A8S2L3J5</accession>
<dbReference type="Gene3D" id="3.30.450.20">
    <property type="entry name" value="PAS domain"/>
    <property type="match status" value="2"/>
</dbReference>
<dbReference type="InterPro" id="IPR011598">
    <property type="entry name" value="bHLH_dom"/>
</dbReference>
<dbReference type="PANTHER" id="PTHR46055">
    <property type="entry name" value="CIRCADIAN LOCOMOTER OUTPUT CYCLES PROTEIN KAPUT"/>
    <property type="match status" value="1"/>
</dbReference>
<gene>
    <name evidence="6" type="ORF">OVA965_LOCUS19866</name>
    <name evidence="7" type="ORF">TMI583_LOCUS20064</name>
</gene>
<evidence type="ECO:0000313" key="7">
    <source>
        <dbReference type="EMBL" id="CAF3882798.1"/>
    </source>
</evidence>
<dbReference type="InterPro" id="IPR035965">
    <property type="entry name" value="PAS-like_dom_sf"/>
</dbReference>
<keyword evidence="2" id="KW-0539">Nucleus</keyword>
<dbReference type="InterPro" id="IPR036638">
    <property type="entry name" value="HLH_DNA-bd_sf"/>
</dbReference>
<reference evidence="7" key="1">
    <citation type="submission" date="2021-02" db="EMBL/GenBank/DDBJ databases">
        <authorList>
            <person name="Nowell W R."/>
        </authorList>
    </citation>
    <scope>NUCLEOTIDE SEQUENCE</scope>
</reference>
<evidence type="ECO:0000256" key="2">
    <source>
        <dbReference type="ARBA" id="ARBA00023242"/>
    </source>
</evidence>
<comment type="caution">
    <text evidence="7">The sequence shown here is derived from an EMBL/GenBank/DDBJ whole genome shotgun (WGS) entry which is preliminary data.</text>
</comment>
<proteinExistence type="predicted"/>
<dbReference type="AlphaFoldDB" id="A0A8S2L3J5"/>
<evidence type="ECO:0000313" key="6">
    <source>
        <dbReference type="EMBL" id="CAF1113774.1"/>
    </source>
</evidence>
<evidence type="ECO:0000256" key="3">
    <source>
        <dbReference type="SAM" id="MobiDB-lite"/>
    </source>
</evidence>
<dbReference type="Proteomes" id="UP000682733">
    <property type="component" value="Unassembled WGS sequence"/>
</dbReference>
<dbReference type="Proteomes" id="UP000677228">
    <property type="component" value="Unassembled WGS sequence"/>
</dbReference>
<evidence type="ECO:0000313" key="8">
    <source>
        <dbReference type="Proteomes" id="UP000682733"/>
    </source>
</evidence>
<dbReference type="GO" id="GO:0000981">
    <property type="term" value="F:DNA-binding transcription factor activity, RNA polymerase II-specific"/>
    <property type="evidence" value="ECO:0007669"/>
    <property type="project" value="InterPro"/>
</dbReference>
<dbReference type="SMART" id="SM00353">
    <property type="entry name" value="HLH"/>
    <property type="match status" value="1"/>
</dbReference>
<feature type="domain" description="BHLH" evidence="5">
    <location>
        <begin position="29"/>
        <end position="78"/>
    </location>
</feature>
<feature type="region of interest" description="Disordered" evidence="3">
    <location>
        <begin position="1"/>
        <end position="40"/>
    </location>
</feature>
<dbReference type="PANTHER" id="PTHR46055:SF3">
    <property type="entry name" value="CIRCADIAN LOCOMOTER OUTPUT CYCLES PROTEIN KAPUT"/>
    <property type="match status" value="1"/>
</dbReference>
<dbReference type="EMBL" id="CAJNOK010010363">
    <property type="protein sequence ID" value="CAF1113774.1"/>
    <property type="molecule type" value="Genomic_DNA"/>
</dbReference>
<evidence type="ECO:0000259" key="5">
    <source>
        <dbReference type="PROSITE" id="PS50888"/>
    </source>
</evidence>
<dbReference type="SUPFAM" id="SSF55785">
    <property type="entry name" value="PYP-like sensor domain (PAS domain)"/>
    <property type="match status" value="2"/>
</dbReference>
<feature type="domain" description="PAS" evidence="4">
    <location>
        <begin position="100"/>
        <end position="159"/>
    </location>
</feature>
<dbReference type="SMART" id="SM00091">
    <property type="entry name" value="PAS"/>
    <property type="match status" value="2"/>
</dbReference>
<sequence>MLCETRRTLHSRSESKSEDDDEPSTRKSMKRQFRNESEKRRRDQFNQLIGELSLIIGDQQKLDKSSILKETVAILEKNANSNSSSDSDISLTWKPSFVTNDDFLQIMIDSMKCFFLVVTSARQIVYVSHQITALLGYLPTDVINRKLDDFISCNDKTRIGAYLMKASSVLTSCTCSWKRQTYNTNNIPGYEQCTITGAFRQTQKGNERLLMALVSVKHVYTINHITTSGQKQTNEDNEFMIKHNMDWKIIYVDQNTMAITGYSSFELVGQSGYEYYHPDDLELIQKQHRLWLLHGKGTLLYYRFLSKGHEWIWLKTKAFVSLNNWTSKPEYFLCNHQVCSYGLPKEDLAAVLSCTSNTNTSNDDQEKTTPANALTKVIKNIDTQSFRNLLRSTLNDMHKRILVHIRSEENQLKQIEELLAYIDKYEKQQNTQSTVINKEVERIYNDLLCEFSGGKSNTNDINSGLFPKTGNDKVKIRTQSPLQLMKDVDDENDDILEIVSDINEITKENLDSIWPHGDTIKSAQLDNLTELLRTTPSDIVIPSVNALESKSAAHIVEPDDQPALTIPSVLPSCFSAHQQKPFHPNPEVQQSMSSIVNFPSSSQQKPANCTNLSHSYIPRSLPQSLLLYRSIPTQQSYHTSPKSPVKDAASIPYYVPVATPQEEQ</sequence>
<evidence type="ECO:0000259" key="4">
    <source>
        <dbReference type="PROSITE" id="PS50112"/>
    </source>
</evidence>
<dbReference type="Pfam" id="PF00010">
    <property type="entry name" value="HLH"/>
    <property type="match status" value="1"/>
</dbReference>
<dbReference type="Gene3D" id="4.10.280.10">
    <property type="entry name" value="Helix-loop-helix DNA-binding domain"/>
    <property type="match status" value="1"/>
</dbReference>
<protein>
    <submittedName>
        <fullName evidence="7">Uncharacterized protein</fullName>
    </submittedName>
</protein>
<keyword evidence="1" id="KW-0090">Biological rhythms</keyword>
<dbReference type="GO" id="GO:0032922">
    <property type="term" value="P:circadian regulation of gene expression"/>
    <property type="evidence" value="ECO:0007669"/>
    <property type="project" value="InterPro"/>
</dbReference>
<dbReference type="Pfam" id="PF13426">
    <property type="entry name" value="PAS_9"/>
    <property type="match status" value="1"/>
</dbReference>
<dbReference type="InterPro" id="IPR000014">
    <property type="entry name" value="PAS"/>
</dbReference>
<dbReference type="InterPro" id="IPR047230">
    <property type="entry name" value="CLOCK-like"/>
</dbReference>
<name>A0A8S2L3J5_9BILA</name>
<dbReference type="GO" id="GO:0000978">
    <property type="term" value="F:RNA polymerase II cis-regulatory region sequence-specific DNA binding"/>
    <property type="evidence" value="ECO:0007669"/>
    <property type="project" value="TreeGrafter"/>
</dbReference>
<dbReference type="GO" id="GO:1990513">
    <property type="term" value="C:CLOCK-BMAL transcription complex"/>
    <property type="evidence" value="ECO:0007669"/>
    <property type="project" value="TreeGrafter"/>
</dbReference>
<feature type="domain" description="PAS" evidence="4">
    <location>
        <begin position="244"/>
        <end position="295"/>
    </location>
</feature>
<dbReference type="GO" id="GO:0046983">
    <property type="term" value="F:protein dimerization activity"/>
    <property type="evidence" value="ECO:0007669"/>
    <property type="project" value="InterPro"/>
</dbReference>
<dbReference type="Pfam" id="PF14598">
    <property type="entry name" value="PAS_11"/>
    <property type="match status" value="1"/>
</dbReference>
<dbReference type="CDD" id="cd00130">
    <property type="entry name" value="PAS"/>
    <property type="match status" value="2"/>
</dbReference>
<dbReference type="EMBL" id="CAJOBA010014246">
    <property type="protein sequence ID" value="CAF3882798.1"/>
    <property type="molecule type" value="Genomic_DNA"/>
</dbReference>
<dbReference type="PROSITE" id="PS50888">
    <property type="entry name" value="BHLH"/>
    <property type="match status" value="1"/>
</dbReference>
<dbReference type="SUPFAM" id="SSF47459">
    <property type="entry name" value="HLH, helix-loop-helix DNA-binding domain"/>
    <property type="match status" value="1"/>
</dbReference>
<evidence type="ECO:0000256" key="1">
    <source>
        <dbReference type="ARBA" id="ARBA00023108"/>
    </source>
</evidence>
<dbReference type="PROSITE" id="PS50112">
    <property type="entry name" value="PAS"/>
    <property type="match status" value="2"/>
</dbReference>